<proteinExistence type="predicted"/>
<evidence type="ECO:0000259" key="2">
    <source>
        <dbReference type="PROSITE" id="PS50234"/>
    </source>
</evidence>
<dbReference type="EMBL" id="JABFDY010000012">
    <property type="protein sequence ID" value="KAF7699797.1"/>
    <property type="molecule type" value="Genomic_DNA"/>
</dbReference>
<dbReference type="PANTHER" id="PTHR10579">
    <property type="entry name" value="CALCIUM-ACTIVATED CHLORIDE CHANNEL REGULATOR"/>
    <property type="match status" value="1"/>
</dbReference>
<dbReference type="InterPro" id="IPR013783">
    <property type="entry name" value="Ig-like_fold"/>
</dbReference>
<dbReference type="PANTHER" id="PTHR10579:SF172">
    <property type="entry name" value="CALCIUM-ACTIVATED CHLORIDE CHANNEL REGULATOR 4 PRECURSOR-RELATED"/>
    <property type="match status" value="1"/>
</dbReference>
<sequence length="1522" mass="169202">MFMQSLFSVKAFCGEKEHNYEAPNEQNKQCEKATRTVIFEDSVDKDTLRNLNPLSSVPTPPTFKVIQRGIRVICLVLDVSGSMQGLRISQQQRAATFFLNQITDEKQFVGLVTFSTDAQILSPLTKIDGPATRQKLINSLPTVAIGSTNICKGLRKGFELLRTDDGQTIGDEIIFLTDGEASDNVQDCLQESVQSGAIIHTLAFGPSADNILRTMADQTDGKFIVAEESILSNQLVDAFSSLTVYDGNSFTQPIQLESTGTDVKDWFNGTVPIDRSVGNHTTFTIIYEKRAPTVNIVSPSGVVYDQRNITDSANTITFTIPGTAEPGNWRYSFFNKETSAQQMSLTVISRAAHEDVYPVTVTARMDQQTSDGTKPMVVLAEVSQNYNPVLGASVWANLRSDTGHSVELQLLDNGAGADVFKNDGIYSRYFTKLKRGKYNLKVRVEHQQGAVQVFFHRHSGSLYIPGHIVDGKVKLNPPKPPINVQPVDVGNFTRTVTGESFEVERDTNINFPPNKITDLIAEIKEDTVLLNWTAPGEDFDVGKVKSYEIRWSDDLKKLQENFTSCDLDNSSSLVPQESGFAEQYFFQPNITIKNGITLFFAVQSMDKESTKSEVSNIARATNYVPDAVMVKMFAVVVVVLIALKSATTIRLDGNGYTDILVVINPTVPENEELLNQIKKMITSGSEYLFEALDRKVFFKEVKILVPPTWKGKYEKATTESYKKGKIRIDDSFSQYGNEPYTHQPEGCGREGEYIHLTPDFLLNNHISEPYGPRERVFVHEWAHLRWGVFDEYNMREPFYLSAAGQIQPTRCTDKISGKWYELNNQNPKPCQIDASGKPTSSCEFFPDYMQTAKASIMFMQSLLSVKAFCGEKEHNYEAPNEQNKQCGKATRTVIFENSVDKDALRILNPLSSVPTPPTFKVLQRGIRVVCLVLDVSSSMQGLRISQQHRAATIFLNQIIDEQQFVGLVTFSTYANILSPLTKIDGPATRQKLINSLPTVASGSTYICKGLRKGFELLRTDDGQTIGDEIIFLTDGQASDNVQECLQESVQSGAIIHTLAFGPSADNILRTMADQTDGKFIVAEESVLSNQLVDAFSSLTVYDGNSFTQPIQLESTGNDVKDWFNGTVPIDRSVGNRTTFTIIYERRAPTVNIVSPSGVVYDQRHITDSANTITFTIPGTAEPGNWRYSFFNKETSAQQMSLTVISRAAHDDVYPVTVTARMDQQTSDGTKPMVVLAEVSQNYNPVLGASVWANLRSDTGHSEELQLFDNGAGADVFKDDGIYSRYFTKLKRGKYNLKVRVEHQQGAVQVFFHRHSGSLYIPGHIVDGKVKINPPKPKINVQPVDVGNFTRTVTGESFVVDRDTTINFPPNKITDLIAEIKEDTVLLNWTAPGEDFDVGKVISYEIRWSDDLKMLQDNFTSCDLDNSSSLVPQESGFAEQYFFQPNITIKNGTTLFFAVQSMDKESTKSEVSNIARATNYVPGPSLISNKGPNAIIISLCVVAIVACVIAVVIKWAVKRKRND</sequence>
<keyword evidence="4" id="KW-1185">Reference proteome</keyword>
<dbReference type="PROSITE" id="PS50234">
    <property type="entry name" value="VWFA"/>
    <property type="match status" value="2"/>
</dbReference>
<evidence type="ECO:0000313" key="3">
    <source>
        <dbReference type="EMBL" id="KAF7699797.1"/>
    </source>
</evidence>
<organism evidence="3 4">
    <name type="scientific">Silurus meridionalis</name>
    <name type="common">Southern catfish</name>
    <name type="synonym">Silurus soldatovi meridionalis</name>
    <dbReference type="NCBI Taxonomy" id="175797"/>
    <lineage>
        <taxon>Eukaryota</taxon>
        <taxon>Metazoa</taxon>
        <taxon>Chordata</taxon>
        <taxon>Craniata</taxon>
        <taxon>Vertebrata</taxon>
        <taxon>Euteleostomi</taxon>
        <taxon>Actinopterygii</taxon>
        <taxon>Neopterygii</taxon>
        <taxon>Teleostei</taxon>
        <taxon>Ostariophysi</taxon>
        <taxon>Siluriformes</taxon>
        <taxon>Siluridae</taxon>
        <taxon>Silurus</taxon>
    </lineage>
</organism>
<dbReference type="GO" id="GO:0005886">
    <property type="term" value="C:plasma membrane"/>
    <property type="evidence" value="ECO:0007669"/>
    <property type="project" value="TreeGrafter"/>
</dbReference>
<keyword evidence="1" id="KW-0812">Transmembrane</keyword>
<dbReference type="NCBIfam" id="NF041940">
    <property type="entry name" value="choice_anch_X"/>
    <property type="match status" value="2"/>
</dbReference>
<dbReference type="Pfam" id="PF08434">
    <property type="entry name" value="CLCA"/>
    <property type="match status" value="2"/>
</dbReference>
<dbReference type="InterPro" id="IPR051266">
    <property type="entry name" value="CLCR"/>
</dbReference>
<dbReference type="InterPro" id="IPR036465">
    <property type="entry name" value="vWFA_dom_sf"/>
</dbReference>
<feature type="transmembrane region" description="Helical" evidence="1">
    <location>
        <begin position="1493"/>
        <end position="1516"/>
    </location>
</feature>
<dbReference type="Gene3D" id="2.60.40.10">
    <property type="entry name" value="Immunoglobulins"/>
    <property type="match status" value="2"/>
</dbReference>
<dbReference type="CDD" id="cd00198">
    <property type="entry name" value="vWFA"/>
    <property type="match status" value="2"/>
</dbReference>
<feature type="domain" description="VWFA" evidence="2">
    <location>
        <begin position="928"/>
        <end position="1095"/>
    </location>
</feature>
<comment type="caution">
    <text evidence="3">The sequence shown here is derived from an EMBL/GenBank/DDBJ whole genome shotgun (WGS) entry which is preliminary data.</text>
</comment>
<dbReference type="SMART" id="SM00327">
    <property type="entry name" value="VWA"/>
    <property type="match status" value="2"/>
</dbReference>
<name>A0A8T0B0V4_SILME</name>
<dbReference type="InterPro" id="IPR013642">
    <property type="entry name" value="CLCA_N"/>
</dbReference>
<keyword evidence="1" id="KW-1133">Transmembrane helix</keyword>
<accession>A0A8T0B0V4</accession>
<gene>
    <name evidence="3" type="ORF">HF521_002755</name>
</gene>
<dbReference type="Pfam" id="PF00092">
    <property type="entry name" value="VWA"/>
    <property type="match status" value="2"/>
</dbReference>
<dbReference type="SUPFAM" id="SSF53300">
    <property type="entry name" value="vWA-like"/>
    <property type="match status" value="2"/>
</dbReference>
<keyword evidence="1" id="KW-0472">Membrane</keyword>
<dbReference type="Gene3D" id="3.40.50.410">
    <property type="entry name" value="von Willebrand factor, type A domain"/>
    <property type="match status" value="2"/>
</dbReference>
<feature type="domain" description="VWFA" evidence="2">
    <location>
        <begin position="72"/>
        <end position="239"/>
    </location>
</feature>
<dbReference type="InterPro" id="IPR002035">
    <property type="entry name" value="VWF_A"/>
</dbReference>
<dbReference type="Proteomes" id="UP000606274">
    <property type="component" value="Unassembled WGS sequence"/>
</dbReference>
<protein>
    <recommendedName>
        <fullName evidence="2">VWFA domain-containing protein</fullName>
    </recommendedName>
</protein>
<reference evidence="3" key="1">
    <citation type="submission" date="2020-08" db="EMBL/GenBank/DDBJ databases">
        <title>Chromosome-level assembly of Southern catfish (Silurus meridionalis) provides insights into visual adaptation to the nocturnal and benthic lifestyles.</title>
        <authorList>
            <person name="Zhang Y."/>
            <person name="Wang D."/>
            <person name="Peng Z."/>
        </authorList>
    </citation>
    <scope>NUCLEOTIDE SEQUENCE</scope>
    <source>
        <strain evidence="3">SWU-2019-XX</strain>
        <tissue evidence="3">Muscle</tissue>
    </source>
</reference>
<evidence type="ECO:0000313" key="4">
    <source>
        <dbReference type="Proteomes" id="UP000606274"/>
    </source>
</evidence>
<evidence type="ECO:0000256" key="1">
    <source>
        <dbReference type="SAM" id="Phobius"/>
    </source>
</evidence>